<name>A0A150X6P0_ROSEK</name>
<dbReference type="RefSeq" id="WP_062591492.1">
    <property type="nucleotide sequence ID" value="NZ_LQZQ01000045.1"/>
</dbReference>
<dbReference type="InterPro" id="IPR054207">
    <property type="entry name" value="DUF6913"/>
</dbReference>
<comment type="caution">
    <text evidence="1">The sequence shown here is derived from an EMBL/GenBank/DDBJ whole genome shotgun (WGS) entry which is preliminary data.</text>
</comment>
<sequence length="164" mass="18662">MSLFTKSSTVNSITQEGFKLFSESKHIGLLYSWEDSQKEKSIQEFANSLGLDKSIDFLCFNPIKKVQPATENPTFSRADFNLFGKIQSEIVLSFMEKPFDYLFHLDFDINSSIKPLLTKSRANWKVGCHSDEGEGIYDLMIKINKSAGLKNLSDQMLIYVNALK</sequence>
<dbReference type="AlphaFoldDB" id="A0A150X6P0"/>
<dbReference type="Proteomes" id="UP000075583">
    <property type="component" value="Unassembled WGS sequence"/>
</dbReference>
<reference evidence="1" key="1">
    <citation type="submission" date="2016-01" db="EMBL/GenBank/DDBJ databases">
        <title>Genome sequencing of Roseivirga ehrenbergii KMM 6017.</title>
        <authorList>
            <person name="Selvaratnam C."/>
            <person name="Thevarajoo S."/>
            <person name="Goh K.M."/>
            <person name="Ee R."/>
            <person name="Chan K.-G."/>
            <person name="Chong C.S."/>
        </authorList>
    </citation>
    <scope>NUCLEOTIDE SEQUENCE [LARGE SCALE GENOMIC DNA]</scope>
    <source>
        <strain evidence="1">KMM 6017</strain>
    </source>
</reference>
<dbReference type="OrthoDB" id="980624at2"/>
<gene>
    <name evidence="1" type="ORF">MB14_03990</name>
</gene>
<dbReference type="EMBL" id="LQZQ01000045">
    <property type="protein sequence ID" value="KYG74381.1"/>
    <property type="molecule type" value="Genomic_DNA"/>
</dbReference>
<dbReference type="Pfam" id="PF21857">
    <property type="entry name" value="DUF6913"/>
    <property type="match status" value="1"/>
</dbReference>
<dbReference type="STRING" id="279360.MB14_03990"/>
<evidence type="ECO:0000313" key="2">
    <source>
        <dbReference type="Proteomes" id="UP000075583"/>
    </source>
</evidence>
<proteinExistence type="predicted"/>
<protein>
    <submittedName>
        <fullName evidence="1">Uncharacterized protein</fullName>
    </submittedName>
</protein>
<accession>A0A150X6P0</accession>
<organism evidence="1 2">
    <name type="scientific">Roseivirga ehrenbergii (strain DSM 102268 / JCM 13514 / KCTC 12282 / NCIMB 14502 / KMM 6017)</name>
    <dbReference type="NCBI Taxonomy" id="279360"/>
    <lineage>
        <taxon>Bacteria</taxon>
        <taxon>Pseudomonadati</taxon>
        <taxon>Bacteroidota</taxon>
        <taxon>Cytophagia</taxon>
        <taxon>Cytophagales</taxon>
        <taxon>Roseivirgaceae</taxon>
        <taxon>Roseivirga</taxon>
    </lineage>
</organism>
<keyword evidence="2" id="KW-1185">Reference proteome</keyword>
<evidence type="ECO:0000313" key="1">
    <source>
        <dbReference type="EMBL" id="KYG74381.1"/>
    </source>
</evidence>